<dbReference type="InterPro" id="IPR031704">
    <property type="entry name" value="Glyco_hydro_36_N"/>
</dbReference>
<dbReference type="InterPro" id="IPR000111">
    <property type="entry name" value="Glyco_hydro_27/36_CS"/>
</dbReference>
<dbReference type="Gene3D" id="3.20.20.70">
    <property type="entry name" value="Aldolase class I"/>
    <property type="match status" value="1"/>
</dbReference>
<dbReference type="GO" id="GO:0004557">
    <property type="term" value="F:alpha-galactosidase activity"/>
    <property type="evidence" value="ECO:0007669"/>
    <property type="project" value="UniProtKB-EC"/>
</dbReference>
<feature type="compositionally biased region" description="Low complexity" evidence="5">
    <location>
        <begin position="131"/>
        <end position="147"/>
    </location>
</feature>
<sequence length="828" mass="93505">MIAKHGSYFHLASHNSSLILHIRDSGHPELLHFGARIRDREDGFPGLIQDFSFIPGIETAYSEDGGFSLQTISALMPGSGKGDYRLPALELEYDDGSSICDFLYHDHRIYRNSGREHTREPSHSHADSHADSVSNSDSQAASQSPEPAVSPEPVPGARALPMPRAPGETLELILKEAVHQVFLHISYDLFPETDVFACRCRLVNRGRELHIHRIMSMNLDLSGDDWDFISLEGKWIREKHIQRSPVPRGRTSISSRRFASGADHNPFLILASPGTGETEGECMGFSLMYSGNHEMNLERSEYGQVRVQCGIHDHDFRWRLGEGEQFSAPAAFFSFSSGGLGALSIRFHRFIREHVIPPRWRNRTRPLLFNSWEALYFDFDETRLLQLAKKGKKLGMELFVVDDGWFQGRNDDHSSLGDWVADSKKLPGGIQGLSRKVRKLGLQFGIWIEPEMISPDSDLYRSHPEWAISSPLREPSLGRHQLMLDMSNPRVVDHLHQTLRTLFLDCEPDYVKWDMNRSISDPVSAHLPASRQKELGHRYTLGVYELLKRLTDEFPDILLETCASGGNRFDAGMLFYSPQIWTSDNTDPGSRVKIQHGSSLLYPQHCAAAHVGSDPSHQTLRNSSVSTRFHCAAFAPLGYELDLQSLSPFDEKIISGQVALYKEHRELFQFGTFHRLASPFEGNTAVWQLYSEETGTGIVGYFQLHQEASPVRERIRLRGLDPGKKYTIRTAPHFLNILRFGELINGYLPFKVKASGLRGLAHKVISDNYLFPAETREVSAYGDELMEAGFRLWPQFTGTGYNDRVRIMGDVSSRLYILQAVDEAAEPG</sequence>
<evidence type="ECO:0000259" key="6">
    <source>
        <dbReference type="Pfam" id="PF16874"/>
    </source>
</evidence>
<dbReference type="Gene3D" id="2.70.98.60">
    <property type="entry name" value="alpha-galactosidase from lactobacil brevis"/>
    <property type="match status" value="1"/>
</dbReference>
<dbReference type="Gene3D" id="2.60.40.1180">
    <property type="entry name" value="Golgi alpha-mannosidase II"/>
    <property type="match status" value="1"/>
</dbReference>
<protein>
    <recommendedName>
        <fullName evidence="2">alpha-galactosidase</fullName>
        <ecNumber evidence="2">3.2.1.22</ecNumber>
    </recommendedName>
</protein>
<dbReference type="Proteomes" id="UP000018680">
    <property type="component" value="Chromosome"/>
</dbReference>
<proteinExistence type="predicted"/>
<dbReference type="EC" id="3.2.1.22" evidence="2"/>
<dbReference type="SUPFAM" id="SSF51445">
    <property type="entry name" value="(Trans)glycosidases"/>
    <property type="match status" value="1"/>
</dbReference>
<dbReference type="Pfam" id="PF16875">
    <property type="entry name" value="Glyco_hydro_36N"/>
    <property type="match status" value="1"/>
</dbReference>
<dbReference type="PANTHER" id="PTHR43053:SF3">
    <property type="entry name" value="ALPHA-GALACTOSIDASE C-RELATED"/>
    <property type="match status" value="1"/>
</dbReference>
<keyword evidence="9" id="KW-1185">Reference proteome</keyword>
<evidence type="ECO:0000256" key="5">
    <source>
        <dbReference type="SAM" id="MobiDB-lite"/>
    </source>
</evidence>
<dbReference type="InterPro" id="IPR031705">
    <property type="entry name" value="Glyco_hydro_36_C"/>
</dbReference>
<dbReference type="Pfam" id="PF16874">
    <property type="entry name" value="Glyco_hydro_36C"/>
    <property type="match status" value="1"/>
</dbReference>
<feature type="region of interest" description="Disordered" evidence="5">
    <location>
        <begin position="114"/>
        <end position="162"/>
    </location>
</feature>
<gene>
    <name evidence="8" type="ORF">L21SP2_2809</name>
</gene>
<dbReference type="InterPro" id="IPR013785">
    <property type="entry name" value="Aldolase_TIM"/>
</dbReference>
<evidence type="ECO:0000256" key="3">
    <source>
        <dbReference type="ARBA" id="ARBA00022801"/>
    </source>
</evidence>
<dbReference type="OrthoDB" id="9758822at2"/>
<dbReference type="GO" id="GO:0016052">
    <property type="term" value="P:carbohydrate catabolic process"/>
    <property type="evidence" value="ECO:0007669"/>
    <property type="project" value="InterPro"/>
</dbReference>
<dbReference type="PANTHER" id="PTHR43053">
    <property type="entry name" value="GLYCOSIDASE FAMILY 31"/>
    <property type="match status" value="1"/>
</dbReference>
<organism evidence="8 9">
    <name type="scientific">Salinispira pacifica</name>
    <dbReference type="NCBI Taxonomy" id="1307761"/>
    <lineage>
        <taxon>Bacteria</taxon>
        <taxon>Pseudomonadati</taxon>
        <taxon>Spirochaetota</taxon>
        <taxon>Spirochaetia</taxon>
        <taxon>Spirochaetales</taxon>
        <taxon>Spirochaetaceae</taxon>
        <taxon>Salinispira</taxon>
    </lineage>
</organism>
<dbReference type="CDD" id="cd14791">
    <property type="entry name" value="GH36"/>
    <property type="match status" value="1"/>
</dbReference>
<dbReference type="InterPro" id="IPR050985">
    <property type="entry name" value="Alpha-glycosidase_related"/>
</dbReference>
<evidence type="ECO:0000259" key="7">
    <source>
        <dbReference type="Pfam" id="PF16875"/>
    </source>
</evidence>
<dbReference type="PROSITE" id="PS00512">
    <property type="entry name" value="ALPHA_GALACTOSIDASE"/>
    <property type="match status" value="1"/>
</dbReference>
<evidence type="ECO:0000313" key="9">
    <source>
        <dbReference type="Proteomes" id="UP000018680"/>
    </source>
</evidence>
<dbReference type="PATRIC" id="fig|1307761.3.peg.2799"/>
<dbReference type="HOGENOM" id="CLU_009640_2_1_12"/>
<dbReference type="KEGG" id="slr:L21SP2_2809"/>
<dbReference type="STRING" id="1307761.L21SP2_2809"/>
<comment type="catalytic activity">
    <reaction evidence="1">
        <text>Hydrolysis of terminal, non-reducing alpha-D-galactose residues in alpha-D-galactosides, including galactose oligosaccharides, galactomannans and galactolipids.</text>
        <dbReference type="EC" id="3.2.1.22"/>
    </reaction>
</comment>
<dbReference type="RefSeq" id="WP_024269056.1">
    <property type="nucleotide sequence ID" value="NC_023035.1"/>
</dbReference>
<feature type="domain" description="Glycosyl hydrolase family 36 C-terminal" evidence="6">
    <location>
        <begin position="685"/>
        <end position="818"/>
    </location>
</feature>
<dbReference type="InterPro" id="IPR038417">
    <property type="entry name" value="Alpga-gal_N_sf"/>
</dbReference>
<dbReference type="AlphaFoldDB" id="V5WKU2"/>
<dbReference type="InterPro" id="IPR002252">
    <property type="entry name" value="Glyco_hydro_36"/>
</dbReference>
<name>V5WKU2_9SPIO</name>
<dbReference type="InterPro" id="IPR017853">
    <property type="entry name" value="GH"/>
</dbReference>
<dbReference type="PRINTS" id="PR00743">
    <property type="entry name" value="GLHYDRLASE36"/>
</dbReference>
<reference evidence="8 9" key="1">
    <citation type="journal article" date="2015" name="Stand. Genomic Sci.">
        <title>Complete genome sequence and description of Salinispira pacifica gen. nov., sp. nov., a novel spirochaete isolated form a hypersaline microbial mat.</title>
        <authorList>
            <person name="Ben Hania W."/>
            <person name="Joseph M."/>
            <person name="Schumann P."/>
            <person name="Bunk B."/>
            <person name="Fiebig A."/>
            <person name="Sproer C."/>
            <person name="Klenk H.P."/>
            <person name="Fardeau M.L."/>
            <person name="Spring S."/>
        </authorList>
    </citation>
    <scope>NUCLEOTIDE SEQUENCE [LARGE SCALE GENOMIC DNA]</scope>
    <source>
        <strain evidence="8 9">L21-RPul-D2</strain>
    </source>
</reference>
<keyword evidence="3 8" id="KW-0378">Hydrolase</keyword>
<keyword evidence="4 8" id="KW-0326">Glycosidase</keyword>
<feature type="domain" description="Glycosyl hydrolase family 36 N-terminal" evidence="7">
    <location>
        <begin position="26"/>
        <end position="320"/>
    </location>
</feature>
<feature type="compositionally biased region" description="Basic and acidic residues" evidence="5">
    <location>
        <begin position="114"/>
        <end position="130"/>
    </location>
</feature>
<dbReference type="EMBL" id="CP006939">
    <property type="protein sequence ID" value="AHC16159.1"/>
    <property type="molecule type" value="Genomic_DNA"/>
</dbReference>
<dbReference type="Pfam" id="PF02065">
    <property type="entry name" value="Melibiase"/>
    <property type="match status" value="1"/>
</dbReference>
<dbReference type="InterPro" id="IPR013780">
    <property type="entry name" value="Glyco_hydro_b"/>
</dbReference>
<evidence type="ECO:0000313" key="8">
    <source>
        <dbReference type="EMBL" id="AHC16159.1"/>
    </source>
</evidence>
<evidence type="ECO:0000256" key="2">
    <source>
        <dbReference type="ARBA" id="ARBA00012755"/>
    </source>
</evidence>
<evidence type="ECO:0000256" key="1">
    <source>
        <dbReference type="ARBA" id="ARBA00001255"/>
    </source>
</evidence>
<evidence type="ECO:0000256" key="4">
    <source>
        <dbReference type="ARBA" id="ARBA00023295"/>
    </source>
</evidence>
<dbReference type="eggNOG" id="COG3345">
    <property type="taxonomic scope" value="Bacteria"/>
</dbReference>
<accession>V5WKU2</accession>
<dbReference type="FunFam" id="3.20.20.70:FF:000118">
    <property type="entry name" value="Alpha-galactosidase"/>
    <property type="match status" value="1"/>
</dbReference>